<gene>
    <name evidence="10" type="ORF">PACLA_8A088058</name>
</gene>
<dbReference type="GO" id="GO:0003723">
    <property type="term" value="F:RNA binding"/>
    <property type="evidence" value="ECO:0007669"/>
    <property type="project" value="UniProtKB-UniRule"/>
</dbReference>
<name>A0A7D9JHM9_PARCT</name>
<comment type="function">
    <text evidence="8">RNA helicase.</text>
</comment>
<evidence type="ECO:0000256" key="5">
    <source>
        <dbReference type="ARBA" id="ARBA00022884"/>
    </source>
</evidence>
<keyword evidence="2 8" id="KW-0378">Hydrolase</keyword>
<dbReference type="Proteomes" id="UP001152795">
    <property type="component" value="Unassembled WGS sequence"/>
</dbReference>
<keyword evidence="1 8" id="KW-0547">Nucleotide-binding</keyword>
<evidence type="ECO:0000256" key="3">
    <source>
        <dbReference type="ARBA" id="ARBA00022806"/>
    </source>
</evidence>
<dbReference type="PROSITE" id="PS51194">
    <property type="entry name" value="HELICASE_CTER"/>
    <property type="match status" value="1"/>
</dbReference>
<comment type="catalytic activity">
    <reaction evidence="7 8">
        <text>ATP + H2O = ADP + phosphate + H(+)</text>
        <dbReference type="Rhea" id="RHEA:13065"/>
        <dbReference type="ChEBI" id="CHEBI:15377"/>
        <dbReference type="ChEBI" id="CHEBI:15378"/>
        <dbReference type="ChEBI" id="CHEBI:30616"/>
        <dbReference type="ChEBI" id="CHEBI:43474"/>
        <dbReference type="ChEBI" id="CHEBI:456216"/>
        <dbReference type="EC" id="3.6.4.13"/>
    </reaction>
</comment>
<keyword evidence="4 8" id="KW-0067">ATP-binding</keyword>
<evidence type="ECO:0000256" key="2">
    <source>
        <dbReference type="ARBA" id="ARBA00022801"/>
    </source>
</evidence>
<comment type="caution">
    <text evidence="10">The sequence shown here is derived from an EMBL/GenBank/DDBJ whole genome shotgun (WGS) entry which is preliminary data.</text>
</comment>
<evidence type="ECO:0000256" key="6">
    <source>
        <dbReference type="ARBA" id="ARBA00038084"/>
    </source>
</evidence>
<evidence type="ECO:0000256" key="7">
    <source>
        <dbReference type="ARBA" id="ARBA00047984"/>
    </source>
</evidence>
<proteinExistence type="inferred from homology"/>
<evidence type="ECO:0000256" key="1">
    <source>
        <dbReference type="ARBA" id="ARBA00022741"/>
    </source>
</evidence>
<keyword evidence="11" id="KW-1185">Reference proteome</keyword>
<evidence type="ECO:0000256" key="9">
    <source>
        <dbReference type="SAM" id="MobiDB-lite"/>
    </source>
</evidence>
<keyword evidence="3 8" id="KW-0347">Helicase</keyword>
<dbReference type="CDD" id="cd18787">
    <property type="entry name" value="SF2_C_DEAD"/>
    <property type="match status" value="1"/>
</dbReference>
<keyword evidence="5 8" id="KW-0694">RNA-binding</keyword>
<dbReference type="Gene3D" id="3.40.50.300">
    <property type="entry name" value="P-loop containing nucleotide triphosphate hydrolases"/>
    <property type="match status" value="2"/>
</dbReference>
<sequence>MGFSETVNAIIENLPEERQTLLYSATQTSSVSDLARLSLHDPEYVSVYKDSEASTPQELKQSYVVCELQDKINFLYSFVKNHLKSKILVFLSSCKQVKFTYEAFRRLRPGIPLMALYGKQNQIKRVAIYNDFCKKTSAVLFATDIAARGLDFPAVHWVIQLDCPEDANTYIHRAGRTARYQRDGHSLLILLPSEETEMLKELEKKKVPITEIKANPKKLSNVQKKLEGLCVQDHDIKQWAQKSVVSYVRSVYLQSNKEIFNVDELPVEKYAASLGLITAPRIRFLQKAKKKHGHIPKVVDKTKTTNKPASEILSDGKQDLTNIEQDFLVLRKRNVEISSENEEDSMENEPNENTTEIGNKKNKIKTKTTSAKKVLRKNIKVNSKVIFDEDGEPMTVNAQTEGEREQKMLGAVSSLENGDSPHDAGGIDLKKSSQKLVKQDKLDKREFRDRIKQKHREKRMKNKVKRKRCEDDDEDECIVTLKSTEDDDLDTKMDSDSDNSYRAPPKRSRRDIEEIVEAPEGTLHDDEELALKLLTD</sequence>
<dbReference type="GO" id="GO:0016787">
    <property type="term" value="F:hydrolase activity"/>
    <property type="evidence" value="ECO:0007669"/>
    <property type="project" value="UniProtKB-KW"/>
</dbReference>
<protein>
    <recommendedName>
        <fullName evidence="8">ATP-dependent RNA helicase</fullName>
        <ecNumber evidence="8">3.6.4.13</ecNumber>
    </recommendedName>
</protein>
<dbReference type="EMBL" id="CACRXK020016423">
    <property type="protein sequence ID" value="CAB4029800.1"/>
    <property type="molecule type" value="Genomic_DNA"/>
</dbReference>
<evidence type="ECO:0000313" key="10">
    <source>
        <dbReference type="EMBL" id="CAB4029800.1"/>
    </source>
</evidence>
<dbReference type="GO" id="GO:0003724">
    <property type="term" value="F:RNA helicase activity"/>
    <property type="evidence" value="ECO:0007669"/>
    <property type="project" value="UniProtKB-EC"/>
</dbReference>
<accession>A0A7D9JHM9</accession>
<reference evidence="10" key="1">
    <citation type="submission" date="2020-04" db="EMBL/GenBank/DDBJ databases">
        <authorList>
            <person name="Alioto T."/>
            <person name="Alioto T."/>
            <person name="Gomez Garrido J."/>
        </authorList>
    </citation>
    <scope>NUCLEOTIDE SEQUENCE</scope>
    <source>
        <strain evidence="10">A484AB</strain>
    </source>
</reference>
<dbReference type="InterPro" id="IPR001650">
    <property type="entry name" value="Helicase_C-like"/>
</dbReference>
<comment type="similarity">
    <text evidence="6">Belongs to the DEAD box helicase family. DDX10/DBP4 subfamily.</text>
</comment>
<dbReference type="OrthoDB" id="10259640at2759"/>
<dbReference type="InterPro" id="IPR025313">
    <property type="entry name" value="SPB4-like_CTE"/>
</dbReference>
<dbReference type="FunFam" id="3.40.50.300:FF:001089">
    <property type="entry name" value="RNA helicase"/>
    <property type="match status" value="1"/>
</dbReference>
<dbReference type="InterPro" id="IPR027417">
    <property type="entry name" value="P-loop_NTPase"/>
</dbReference>
<dbReference type="SMART" id="SM00490">
    <property type="entry name" value="HELICc"/>
    <property type="match status" value="1"/>
</dbReference>
<feature type="compositionally biased region" description="Acidic residues" evidence="9">
    <location>
        <begin position="339"/>
        <end position="350"/>
    </location>
</feature>
<evidence type="ECO:0000313" key="11">
    <source>
        <dbReference type="Proteomes" id="UP001152795"/>
    </source>
</evidence>
<evidence type="ECO:0000256" key="8">
    <source>
        <dbReference type="RuleBase" id="RU365068"/>
    </source>
</evidence>
<feature type="region of interest" description="Disordered" evidence="9">
    <location>
        <begin position="338"/>
        <end position="357"/>
    </location>
</feature>
<feature type="region of interest" description="Disordered" evidence="9">
    <location>
        <begin position="452"/>
        <end position="512"/>
    </location>
</feature>
<feature type="compositionally biased region" description="Basic residues" evidence="9">
    <location>
        <begin position="452"/>
        <end position="467"/>
    </location>
</feature>
<dbReference type="Pfam" id="PF13959">
    <property type="entry name" value="CTE_SPB4"/>
    <property type="match status" value="1"/>
</dbReference>
<dbReference type="AlphaFoldDB" id="A0A7D9JHM9"/>
<dbReference type="Pfam" id="PF00271">
    <property type="entry name" value="Helicase_C"/>
    <property type="match status" value="1"/>
</dbReference>
<dbReference type="SUPFAM" id="SSF52540">
    <property type="entry name" value="P-loop containing nucleoside triphosphate hydrolases"/>
    <property type="match status" value="2"/>
</dbReference>
<comment type="domain">
    <text evidence="8">The Q motif is unique to and characteristic of the DEAD box family of RNA helicases and controls ATP binding and hydrolysis.</text>
</comment>
<dbReference type="GO" id="GO:0005524">
    <property type="term" value="F:ATP binding"/>
    <property type="evidence" value="ECO:0007669"/>
    <property type="project" value="UniProtKB-UniRule"/>
</dbReference>
<evidence type="ECO:0000256" key="4">
    <source>
        <dbReference type="ARBA" id="ARBA00022840"/>
    </source>
</evidence>
<dbReference type="SMART" id="SM01178">
    <property type="entry name" value="DUF4217"/>
    <property type="match status" value="1"/>
</dbReference>
<dbReference type="PANTHER" id="PTHR24031">
    <property type="entry name" value="RNA HELICASE"/>
    <property type="match status" value="1"/>
</dbReference>
<dbReference type="EC" id="3.6.4.13" evidence="8"/>
<organism evidence="10 11">
    <name type="scientific">Paramuricea clavata</name>
    <name type="common">Red gorgonian</name>
    <name type="synonym">Violescent sea-whip</name>
    <dbReference type="NCBI Taxonomy" id="317549"/>
    <lineage>
        <taxon>Eukaryota</taxon>
        <taxon>Metazoa</taxon>
        <taxon>Cnidaria</taxon>
        <taxon>Anthozoa</taxon>
        <taxon>Octocorallia</taxon>
        <taxon>Malacalcyonacea</taxon>
        <taxon>Plexauridae</taxon>
        <taxon>Paramuricea</taxon>
    </lineage>
</organism>